<dbReference type="Pfam" id="PF00853">
    <property type="entry name" value="Runt"/>
    <property type="match status" value="1"/>
</dbReference>
<proteinExistence type="predicted"/>
<dbReference type="Proteomes" id="UP001372834">
    <property type="component" value="Unassembled WGS sequence"/>
</dbReference>
<dbReference type="EMBL" id="JAWJWE010000011">
    <property type="protein sequence ID" value="KAK6630453.1"/>
    <property type="molecule type" value="Genomic_DNA"/>
</dbReference>
<sequence>MHLPSPRDRAAMAGTDLFSNVHEILQEYHGELVQTGSPAILCSALPNHWRSNKSLPIAFKVVALDDVVDGTLVTIRCGNDENFCGELRNCTAVMKNQVAKFNDLRFVGRSGRGKSFSITILISSTPFQIATYAKAIKVTVDGPREPRTKTIIHHHECHIANMFSAGVFNFGYGLPGGYPGFGPFAMVPPQWLDAAYMSYAWPEYFRRSTGTDICKLPVPQCSTVPKGLGTTALNPPVNFPPDLHLGTSMAAFPHASTPTASSYLGPHFLNYTTSVEKMLLPHVKVTETILGTSNRLNGFCPRVSIDHLSNEENSSPLEQQGKKENKTETNGASPGPIADASSDNSEGEEAVDVVKSAFRQVKSNSRSHPYIEKNSGPVRTFRKSSPTLKSVGDSKKPETVVISDGSPTPATTPPQKTVWRPY</sequence>
<keyword evidence="4" id="KW-0539">Nucleus</keyword>
<dbReference type="PANTHER" id="PTHR11950:SF31">
    <property type="entry name" value="SEGMENTATION PROTEIN RUNT"/>
    <property type="match status" value="1"/>
</dbReference>
<evidence type="ECO:0000313" key="8">
    <source>
        <dbReference type="Proteomes" id="UP001372834"/>
    </source>
</evidence>
<evidence type="ECO:0000256" key="4">
    <source>
        <dbReference type="ARBA" id="ARBA00023242"/>
    </source>
</evidence>
<keyword evidence="3" id="KW-0804">Transcription</keyword>
<dbReference type="InterPro" id="IPR013524">
    <property type="entry name" value="Runt_dom"/>
</dbReference>
<dbReference type="PROSITE" id="PS51062">
    <property type="entry name" value="RUNT"/>
    <property type="match status" value="1"/>
</dbReference>
<dbReference type="InterPro" id="IPR012346">
    <property type="entry name" value="p53/RUNT-type_TF_DNA-bd_sf"/>
</dbReference>
<feature type="domain" description="Runt" evidence="6">
    <location>
        <begin position="20"/>
        <end position="148"/>
    </location>
</feature>
<keyword evidence="2" id="KW-0805">Transcription regulation</keyword>
<accession>A0AAN8PFY7</accession>
<feature type="compositionally biased region" description="Polar residues" evidence="5">
    <location>
        <begin position="405"/>
        <end position="415"/>
    </location>
</feature>
<evidence type="ECO:0000313" key="7">
    <source>
        <dbReference type="EMBL" id="KAK6630453.1"/>
    </source>
</evidence>
<dbReference type="GO" id="GO:0001709">
    <property type="term" value="P:cell fate determination"/>
    <property type="evidence" value="ECO:0007669"/>
    <property type="project" value="UniProtKB-ARBA"/>
</dbReference>
<dbReference type="PRINTS" id="PR00967">
    <property type="entry name" value="ONCOGENEAML1"/>
</dbReference>
<name>A0AAN8PFY7_POLSC</name>
<reference evidence="7 8" key="1">
    <citation type="submission" date="2023-10" db="EMBL/GenBank/DDBJ databases">
        <title>Genomes of two closely related lineages of the louse Polyplax serrata with different host specificities.</title>
        <authorList>
            <person name="Martinu J."/>
            <person name="Tarabai H."/>
            <person name="Stefka J."/>
            <person name="Hypsa V."/>
        </authorList>
    </citation>
    <scope>NUCLEOTIDE SEQUENCE [LARGE SCALE GENOMIC DNA]</scope>
    <source>
        <strain evidence="7">HR10_N</strain>
    </source>
</reference>
<feature type="region of interest" description="Disordered" evidence="5">
    <location>
        <begin position="308"/>
        <end position="422"/>
    </location>
</feature>
<evidence type="ECO:0000259" key="6">
    <source>
        <dbReference type="PROSITE" id="PS51062"/>
    </source>
</evidence>
<dbReference type="PANTHER" id="PTHR11950">
    <property type="entry name" value="RUNT RELATED"/>
    <property type="match status" value="1"/>
</dbReference>
<dbReference type="GO" id="GO:0000981">
    <property type="term" value="F:DNA-binding transcription factor activity, RNA polymerase II-specific"/>
    <property type="evidence" value="ECO:0007669"/>
    <property type="project" value="TreeGrafter"/>
</dbReference>
<dbReference type="SUPFAM" id="SSF49417">
    <property type="entry name" value="p53-like transcription factors"/>
    <property type="match status" value="1"/>
</dbReference>
<organism evidence="7 8">
    <name type="scientific">Polyplax serrata</name>
    <name type="common">Common mouse louse</name>
    <dbReference type="NCBI Taxonomy" id="468196"/>
    <lineage>
        <taxon>Eukaryota</taxon>
        <taxon>Metazoa</taxon>
        <taxon>Ecdysozoa</taxon>
        <taxon>Arthropoda</taxon>
        <taxon>Hexapoda</taxon>
        <taxon>Insecta</taxon>
        <taxon>Pterygota</taxon>
        <taxon>Neoptera</taxon>
        <taxon>Paraneoptera</taxon>
        <taxon>Psocodea</taxon>
        <taxon>Troctomorpha</taxon>
        <taxon>Phthiraptera</taxon>
        <taxon>Anoplura</taxon>
        <taxon>Polyplacidae</taxon>
        <taxon>Polyplax</taxon>
    </lineage>
</organism>
<evidence type="ECO:0000256" key="2">
    <source>
        <dbReference type="ARBA" id="ARBA00023015"/>
    </source>
</evidence>
<dbReference type="GO" id="GO:0005634">
    <property type="term" value="C:nucleus"/>
    <property type="evidence" value="ECO:0007669"/>
    <property type="project" value="UniProtKB-SubCell"/>
</dbReference>
<dbReference type="InterPro" id="IPR000040">
    <property type="entry name" value="AML1_Runt"/>
</dbReference>
<comment type="subcellular location">
    <subcellularLocation>
        <location evidence="1">Nucleus</location>
    </subcellularLocation>
</comment>
<dbReference type="AlphaFoldDB" id="A0AAN8PFY7"/>
<dbReference type="GO" id="GO:0000978">
    <property type="term" value="F:RNA polymerase II cis-regulatory region sequence-specific DNA binding"/>
    <property type="evidence" value="ECO:0007669"/>
    <property type="project" value="TreeGrafter"/>
</dbReference>
<dbReference type="InterPro" id="IPR008967">
    <property type="entry name" value="p53-like_TF_DNA-bd_sf"/>
</dbReference>
<protein>
    <recommendedName>
        <fullName evidence="6">Runt domain-containing protein</fullName>
    </recommendedName>
</protein>
<gene>
    <name evidence="7" type="ORF">RUM43_014798</name>
</gene>
<dbReference type="Gene3D" id="2.60.40.720">
    <property type="match status" value="1"/>
</dbReference>
<dbReference type="GO" id="GO:0005524">
    <property type="term" value="F:ATP binding"/>
    <property type="evidence" value="ECO:0007669"/>
    <property type="project" value="InterPro"/>
</dbReference>
<dbReference type="FunFam" id="2.60.40.720:FF:000001">
    <property type="entry name" value="Runt-related transcription factor"/>
    <property type="match status" value="1"/>
</dbReference>
<comment type="caution">
    <text evidence="7">The sequence shown here is derived from an EMBL/GenBank/DDBJ whole genome shotgun (WGS) entry which is preliminary data.</text>
</comment>
<evidence type="ECO:0000256" key="3">
    <source>
        <dbReference type="ARBA" id="ARBA00023163"/>
    </source>
</evidence>
<evidence type="ECO:0000256" key="1">
    <source>
        <dbReference type="ARBA" id="ARBA00004123"/>
    </source>
</evidence>
<evidence type="ECO:0000256" key="5">
    <source>
        <dbReference type="SAM" id="MobiDB-lite"/>
    </source>
</evidence>